<dbReference type="PRINTS" id="PR00724">
    <property type="entry name" value="CRBOXYPTASEC"/>
</dbReference>
<evidence type="ECO:0000256" key="4">
    <source>
        <dbReference type="ARBA" id="ARBA00022801"/>
    </source>
</evidence>
<protein>
    <recommendedName>
        <fullName evidence="6">Carboxypeptidase</fullName>
        <ecNumber evidence="6">3.4.16.-</ecNumber>
    </recommendedName>
</protein>
<proteinExistence type="inferred from homology"/>
<dbReference type="RefSeq" id="XP_047756659.1">
    <property type="nucleotide sequence ID" value="XM_047899509.1"/>
</dbReference>
<dbReference type="KEGG" id="ffu:CLAFUR5_00361"/>
<evidence type="ECO:0000313" key="9">
    <source>
        <dbReference type="Proteomes" id="UP000756132"/>
    </source>
</evidence>
<evidence type="ECO:0000256" key="2">
    <source>
        <dbReference type="ARBA" id="ARBA00022645"/>
    </source>
</evidence>
<evidence type="ECO:0000256" key="1">
    <source>
        <dbReference type="ARBA" id="ARBA00009431"/>
    </source>
</evidence>
<feature type="region of interest" description="Disordered" evidence="7">
    <location>
        <begin position="575"/>
        <end position="604"/>
    </location>
</feature>
<dbReference type="EMBL" id="CP090163">
    <property type="protein sequence ID" value="UJO12293.1"/>
    <property type="molecule type" value="Genomic_DNA"/>
</dbReference>
<dbReference type="EC" id="3.4.16.-" evidence="6"/>
<dbReference type="Gene3D" id="3.40.50.1820">
    <property type="entry name" value="alpha/beta hydrolase"/>
    <property type="match status" value="1"/>
</dbReference>
<gene>
    <name evidence="8" type="ORF">CLAFUR5_00361</name>
</gene>
<evidence type="ECO:0000313" key="8">
    <source>
        <dbReference type="EMBL" id="UJO12293.1"/>
    </source>
</evidence>
<dbReference type="SUPFAM" id="SSF53474">
    <property type="entry name" value="alpha/beta-Hydrolases"/>
    <property type="match status" value="1"/>
</dbReference>
<dbReference type="GO" id="GO:0004185">
    <property type="term" value="F:serine-type carboxypeptidase activity"/>
    <property type="evidence" value="ECO:0007669"/>
    <property type="project" value="UniProtKB-UniRule"/>
</dbReference>
<dbReference type="InterPro" id="IPR029058">
    <property type="entry name" value="AB_hydrolase_fold"/>
</dbReference>
<feature type="compositionally biased region" description="Gly residues" evidence="7">
    <location>
        <begin position="590"/>
        <end position="604"/>
    </location>
</feature>
<evidence type="ECO:0000256" key="6">
    <source>
        <dbReference type="RuleBase" id="RU361156"/>
    </source>
</evidence>
<keyword evidence="4 6" id="KW-0378">Hydrolase</keyword>
<sequence length="618" mass="66907">MYVHRSLSATEMTAGMQDLATRPSRIAWHRALDDDEEMKFGVLPAYAVATLLQITTAQFITAPKDLITTTGNGYPVRYKEVPSGICETVEGVKSYSGYIDVAEDQHLFFWFFEARNENPKKAPLTLWLNGGPGDPSMVGLFSSNGPCSIDYDGNVQFNQYSWSNVSNMLYLDQPTTTGLSYSEPVNAYTSENGHIITLPNDVCPEAAPVDSCGTLSSSNASLTANSTTNAAPNVYKALQGFTGAFPDYASNGIHISTESYGGHYGPVFADYIAEQNAKNHTGNAHMELRGLSVGDGWFDPVIQFQAYYNFTVSPGNTFDFKPFNESMEKQMYNALYGEGNCLDQLLDCNAGGIDSVCSAADNLCYDDVQYLYDAVTGRDEYDLRELSPDPFPPTSFVAYLNKPEVQEAIGAFTNFSYSTTNLGSGTVATADDQEARRAGGHLHIVHYAGDADYNCNWLGGEAVATFINANNDNSTHAGYENVTTPDGIVHGVAKQSGKYSFVRIYDAGHQVPFYKPAAALAVFERMVRQVDIPTGEEGNLGYVSVGPERSRYRNDPATVQEEVLDAGCGFVEKTNLPVRPEDGAGRRRGGGGGGGDRDGVGGGGSEVEDLFCDLFLVP</sequence>
<evidence type="ECO:0000256" key="5">
    <source>
        <dbReference type="ARBA" id="ARBA00023180"/>
    </source>
</evidence>
<evidence type="ECO:0000256" key="3">
    <source>
        <dbReference type="ARBA" id="ARBA00022670"/>
    </source>
</evidence>
<reference evidence="8" key="2">
    <citation type="journal article" date="2022" name="Microb. Genom.">
        <title>A chromosome-scale genome assembly of the tomato pathogen Cladosporium fulvum reveals a compartmentalized genome architecture and the presence of a dispensable chromosome.</title>
        <authorList>
            <person name="Zaccaron A.Z."/>
            <person name="Chen L.H."/>
            <person name="Samaras A."/>
            <person name="Stergiopoulos I."/>
        </authorList>
    </citation>
    <scope>NUCLEOTIDE SEQUENCE</scope>
    <source>
        <strain evidence="8">Race5_Kim</strain>
    </source>
</reference>
<organism evidence="8 9">
    <name type="scientific">Passalora fulva</name>
    <name type="common">Tomato leaf mold</name>
    <name type="synonym">Cladosporium fulvum</name>
    <dbReference type="NCBI Taxonomy" id="5499"/>
    <lineage>
        <taxon>Eukaryota</taxon>
        <taxon>Fungi</taxon>
        <taxon>Dikarya</taxon>
        <taxon>Ascomycota</taxon>
        <taxon>Pezizomycotina</taxon>
        <taxon>Dothideomycetes</taxon>
        <taxon>Dothideomycetidae</taxon>
        <taxon>Mycosphaerellales</taxon>
        <taxon>Mycosphaerellaceae</taxon>
        <taxon>Fulvia</taxon>
    </lineage>
</organism>
<dbReference type="GeneID" id="71980239"/>
<reference evidence="8" key="1">
    <citation type="submission" date="2021-12" db="EMBL/GenBank/DDBJ databases">
        <authorList>
            <person name="Zaccaron A."/>
            <person name="Stergiopoulos I."/>
        </authorList>
    </citation>
    <scope>NUCLEOTIDE SEQUENCE</scope>
    <source>
        <strain evidence="8">Race5_Kim</strain>
    </source>
</reference>
<comment type="similarity">
    <text evidence="1 6">Belongs to the peptidase S10 family.</text>
</comment>
<dbReference type="PROSITE" id="PS00131">
    <property type="entry name" value="CARBOXYPEPT_SER_SER"/>
    <property type="match status" value="1"/>
</dbReference>
<evidence type="ECO:0000256" key="7">
    <source>
        <dbReference type="SAM" id="MobiDB-lite"/>
    </source>
</evidence>
<keyword evidence="5" id="KW-0325">Glycoprotein</keyword>
<dbReference type="Pfam" id="PF00450">
    <property type="entry name" value="Peptidase_S10"/>
    <property type="match status" value="1"/>
</dbReference>
<dbReference type="GO" id="GO:0006508">
    <property type="term" value="P:proteolysis"/>
    <property type="evidence" value="ECO:0007669"/>
    <property type="project" value="UniProtKB-KW"/>
</dbReference>
<keyword evidence="9" id="KW-1185">Reference proteome</keyword>
<name>A0A9Q8L8T6_PASFU</name>
<dbReference type="PANTHER" id="PTHR11802">
    <property type="entry name" value="SERINE PROTEASE FAMILY S10 SERINE CARBOXYPEPTIDASE"/>
    <property type="match status" value="1"/>
</dbReference>
<dbReference type="OrthoDB" id="443318at2759"/>
<accession>A0A9Q8L8T6</accession>
<keyword evidence="3 6" id="KW-0645">Protease</keyword>
<keyword evidence="2 6" id="KW-0121">Carboxypeptidase</keyword>
<dbReference type="Proteomes" id="UP000756132">
    <property type="component" value="Chromosome 1"/>
</dbReference>
<dbReference type="GO" id="GO:0000324">
    <property type="term" value="C:fungal-type vacuole"/>
    <property type="evidence" value="ECO:0007669"/>
    <property type="project" value="TreeGrafter"/>
</dbReference>
<dbReference type="AlphaFoldDB" id="A0A9Q8L8T6"/>
<dbReference type="PANTHER" id="PTHR11802:SF64">
    <property type="entry name" value="CARBOXYPEPTIDASE"/>
    <property type="match status" value="1"/>
</dbReference>
<dbReference type="InterPro" id="IPR018202">
    <property type="entry name" value="Ser_caboxypep_ser_AS"/>
</dbReference>
<dbReference type="InterPro" id="IPR001563">
    <property type="entry name" value="Peptidase_S10"/>
</dbReference>